<comment type="caution">
    <text evidence="2">The sequence shown here is derived from an EMBL/GenBank/DDBJ whole genome shotgun (WGS) entry which is preliminary data.</text>
</comment>
<sequence>MNAKPSPRQLDPSDRLSPTQFWGLVVVVFVVMQFPLVRIPVLFVSTWAHELGHGLGAILTGGTFYDLTVFPNFSGVALVGVVSDFSQATVIMLGLLGPSLLGVLMIGLTRGLHWPRAALAVMAALMGLSLIWAADLFTLGTLAVGAMMFGLMAWKLPDRATLLTAHVVAIALCLNALTGFGYFFMGNAEVAGNLHRTDTGVLADLWVGPYWFWGAVMVALSVLILVIGFVASDRWARRHAVRQEAD</sequence>
<accession>A0ABQ5V5S5</accession>
<feature type="transmembrane region" description="Helical" evidence="1">
    <location>
        <begin position="21"/>
        <end position="44"/>
    </location>
</feature>
<organism evidence="2 3">
    <name type="scientific">Algimonas porphyrae</name>
    <dbReference type="NCBI Taxonomy" id="1128113"/>
    <lineage>
        <taxon>Bacteria</taxon>
        <taxon>Pseudomonadati</taxon>
        <taxon>Pseudomonadota</taxon>
        <taxon>Alphaproteobacteria</taxon>
        <taxon>Maricaulales</taxon>
        <taxon>Robiginitomaculaceae</taxon>
        <taxon>Algimonas</taxon>
    </lineage>
</organism>
<dbReference type="Proteomes" id="UP001161390">
    <property type="component" value="Unassembled WGS sequence"/>
</dbReference>
<reference evidence="2" key="2">
    <citation type="submission" date="2023-01" db="EMBL/GenBank/DDBJ databases">
        <title>Draft genome sequence of Algimonas porphyrae strain NBRC 108216.</title>
        <authorList>
            <person name="Sun Q."/>
            <person name="Mori K."/>
        </authorList>
    </citation>
    <scope>NUCLEOTIDE SEQUENCE</scope>
    <source>
        <strain evidence="2">NBRC 108216</strain>
    </source>
</reference>
<keyword evidence="1" id="KW-0472">Membrane</keyword>
<dbReference type="Pfam" id="PF13398">
    <property type="entry name" value="Peptidase_M50B"/>
    <property type="match status" value="1"/>
</dbReference>
<gene>
    <name evidence="2" type="ORF">GCM10007854_25770</name>
</gene>
<keyword evidence="1" id="KW-0812">Transmembrane</keyword>
<name>A0ABQ5V5S5_9PROT</name>
<proteinExistence type="predicted"/>
<feature type="transmembrane region" description="Helical" evidence="1">
    <location>
        <begin position="210"/>
        <end position="232"/>
    </location>
</feature>
<feature type="transmembrane region" description="Helical" evidence="1">
    <location>
        <begin position="163"/>
        <end position="185"/>
    </location>
</feature>
<feature type="transmembrane region" description="Helical" evidence="1">
    <location>
        <begin position="90"/>
        <end position="112"/>
    </location>
</feature>
<evidence type="ECO:0000256" key="1">
    <source>
        <dbReference type="SAM" id="Phobius"/>
    </source>
</evidence>
<keyword evidence="1" id="KW-1133">Transmembrane helix</keyword>
<evidence type="ECO:0000313" key="3">
    <source>
        <dbReference type="Proteomes" id="UP001161390"/>
    </source>
</evidence>
<dbReference type="InterPro" id="IPR049500">
    <property type="entry name" value="Peptidase_M50B-like"/>
</dbReference>
<evidence type="ECO:0000313" key="2">
    <source>
        <dbReference type="EMBL" id="GLQ21622.1"/>
    </source>
</evidence>
<protein>
    <submittedName>
        <fullName evidence="2">Peptidase M50</fullName>
    </submittedName>
</protein>
<dbReference type="RefSeq" id="WP_284373367.1">
    <property type="nucleotide sequence ID" value="NZ_BSNJ01000005.1"/>
</dbReference>
<feature type="transmembrane region" description="Helical" evidence="1">
    <location>
        <begin position="118"/>
        <end position="151"/>
    </location>
</feature>
<keyword evidence="3" id="KW-1185">Reference proteome</keyword>
<dbReference type="EMBL" id="BSNJ01000005">
    <property type="protein sequence ID" value="GLQ21622.1"/>
    <property type="molecule type" value="Genomic_DNA"/>
</dbReference>
<reference evidence="2" key="1">
    <citation type="journal article" date="2014" name="Int. J. Syst. Evol. Microbiol.">
        <title>Complete genome of a new Firmicutes species belonging to the dominant human colonic microbiota ('Ruminococcus bicirculans') reveals two chromosomes and a selective capacity to utilize plant glucans.</title>
        <authorList>
            <consortium name="NISC Comparative Sequencing Program"/>
            <person name="Wegmann U."/>
            <person name="Louis P."/>
            <person name="Goesmann A."/>
            <person name="Henrissat B."/>
            <person name="Duncan S.H."/>
            <person name="Flint H.J."/>
        </authorList>
    </citation>
    <scope>NUCLEOTIDE SEQUENCE</scope>
    <source>
        <strain evidence="2">NBRC 108216</strain>
    </source>
</reference>
<feature type="transmembrane region" description="Helical" evidence="1">
    <location>
        <begin position="64"/>
        <end position="83"/>
    </location>
</feature>